<keyword evidence="6" id="KW-1133">Transmembrane helix</keyword>
<organism evidence="8 9">
    <name type="scientific">Rasamsonia emersonii (strain ATCC 16479 / CBS 393.64 / IMI 116815)</name>
    <dbReference type="NCBI Taxonomy" id="1408163"/>
    <lineage>
        <taxon>Eukaryota</taxon>
        <taxon>Fungi</taxon>
        <taxon>Dikarya</taxon>
        <taxon>Ascomycota</taxon>
        <taxon>Pezizomycotina</taxon>
        <taxon>Eurotiomycetes</taxon>
        <taxon>Eurotiomycetidae</taxon>
        <taxon>Eurotiales</taxon>
        <taxon>Trichocomaceae</taxon>
        <taxon>Rasamsonia</taxon>
    </lineage>
</organism>
<gene>
    <name evidence="8" type="ORF">T310_5051</name>
</gene>
<accession>A0A0F4YSS9</accession>
<evidence type="ECO:0000256" key="5">
    <source>
        <dbReference type="ARBA" id="ARBA00023002"/>
    </source>
</evidence>
<evidence type="ECO:0000256" key="3">
    <source>
        <dbReference type="ARBA" id="ARBA00022630"/>
    </source>
</evidence>
<name>A0A0F4YSS9_RASE3</name>
<evidence type="ECO:0000313" key="8">
    <source>
        <dbReference type="EMBL" id="KKA20911.1"/>
    </source>
</evidence>
<dbReference type="Gene3D" id="3.50.50.60">
    <property type="entry name" value="FAD/NAD(P)-binding domain"/>
    <property type="match status" value="1"/>
</dbReference>
<dbReference type="InterPro" id="IPR045170">
    <property type="entry name" value="MTOX"/>
</dbReference>
<keyword evidence="6" id="KW-0472">Membrane</keyword>
<dbReference type="AlphaFoldDB" id="A0A0F4YSS9"/>
<dbReference type="GeneID" id="25317398"/>
<keyword evidence="6" id="KW-0812">Transmembrane</keyword>
<reference evidence="8 9" key="1">
    <citation type="submission" date="2015-04" db="EMBL/GenBank/DDBJ databases">
        <authorList>
            <person name="Heijne W.H."/>
            <person name="Fedorova N.D."/>
            <person name="Nierman W.C."/>
            <person name="Vollebregt A.W."/>
            <person name="Zhao Z."/>
            <person name="Wu L."/>
            <person name="Kumar M."/>
            <person name="Stam H."/>
            <person name="van den Berg M.A."/>
            <person name="Pel H.J."/>
        </authorList>
    </citation>
    <scope>NUCLEOTIDE SEQUENCE [LARGE SCALE GENOMIC DNA]</scope>
    <source>
        <strain evidence="8 9">CBS 393.64</strain>
    </source>
</reference>
<keyword evidence="5" id="KW-0560">Oxidoreductase</keyword>
<evidence type="ECO:0000256" key="1">
    <source>
        <dbReference type="ARBA" id="ARBA00001974"/>
    </source>
</evidence>
<sequence>MASSTPLTDKQAPIVIVGAGIFGLSSAIHLAQRGFANVTVFDRQPYWQTQYDFDSGCDAASAALPDCNKIIRAAYGHEVWYQNLTLEAIEQWEAWNLDLAQGRDLPPGMTTKDRIYVNCGNYHLGDEPGLNPFEKLSVENLTKAGKGHTQYILTDPAEVERAKKDGYGYAIDPFHLAKEGKYSGYLDAIGGFVYADKACRYAQHKAHRLGVKFVLDKTAGQFEGFLQEEGGKVVGIKTKDGKSHPAALTIVACGGWTPSLLPEMDGLCETTAGSVAMIQIPADSPLRQRFSPENFPVWQYKVRAGADGNLYGFPLDERNVMKLGYRGTKYTNPQRDAQGKERSVPITRWTTPSIDNKLPQKSVEVIRKFLDTYLPELREHGINISNTRLCWYTDSFDNHFVIDFVPSRPGVFVATGGSGHAFKFLPVIGRFVADRVEGREEEDIMRFWRWRQLAPGQKPYNEIMKGRSSPTALQNVRMSEERDLVLSDMSYRSRL</sequence>
<dbReference type="OrthoDB" id="2219495at2759"/>
<keyword evidence="9" id="KW-1185">Reference proteome</keyword>
<dbReference type="RefSeq" id="XP_013327523.1">
    <property type="nucleotide sequence ID" value="XM_013472069.1"/>
</dbReference>
<dbReference type="STRING" id="1408163.A0A0F4YSS9"/>
<keyword evidence="4" id="KW-0274">FAD</keyword>
<dbReference type="Gene3D" id="3.30.9.10">
    <property type="entry name" value="D-Amino Acid Oxidase, subunit A, domain 2"/>
    <property type="match status" value="1"/>
</dbReference>
<dbReference type="PANTHER" id="PTHR10961">
    <property type="entry name" value="PEROXISOMAL SARCOSINE OXIDASE"/>
    <property type="match status" value="1"/>
</dbReference>
<dbReference type="InterPro" id="IPR006076">
    <property type="entry name" value="FAD-dep_OxRdtase"/>
</dbReference>
<comment type="cofactor">
    <cofactor evidence="1">
        <name>FAD</name>
        <dbReference type="ChEBI" id="CHEBI:57692"/>
    </cofactor>
</comment>
<evidence type="ECO:0000259" key="7">
    <source>
        <dbReference type="Pfam" id="PF01266"/>
    </source>
</evidence>
<evidence type="ECO:0000313" key="9">
    <source>
        <dbReference type="Proteomes" id="UP000053958"/>
    </source>
</evidence>
<comment type="similarity">
    <text evidence="2">Belongs to the MSOX/MTOX family.</text>
</comment>
<dbReference type="Proteomes" id="UP000053958">
    <property type="component" value="Unassembled WGS sequence"/>
</dbReference>
<dbReference type="PANTHER" id="PTHR10961:SF15">
    <property type="entry name" value="FAD DEPENDENT OXIDOREDUCTASE DOMAIN-CONTAINING PROTEIN"/>
    <property type="match status" value="1"/>
</dbReference>
<dbReference type="Pfam" id="PF01266">
    <property type="entry name" value="DAO"/>
    <property type="match status" value="1"/>
</dbReference>
<evidence type="ECO:0000256" key="2">
    <source>
        <dbReference type="ARBA" id="ARBA00010989"/>
    </source>
</evidence>
<dbReference type="SUPFAM" id="SSF54373">
    <property type="entry name" value="FAD-linked reductases, C-terminal domain"/>
    <property type="match status" value="1"/>
</dbReference>
<dbReference type="InterPro" id="IPR036188">
    <property type="entry name" value="FAD/NAD-bd_sf"/>
</dbReference>
<evidence type="ECO:0000256" key="4">
    <source>
        <dbReference type="ARBA" id="ARBA00022827"/>
    </source>
</evidence>
<comment type="caution">
    <text evidence="8">The sequence shown here is derived from an EMBL/GenBank/DDBJ whole genome shotgun (WGS) entry which is preliminary data.</text>
</comment>
<dbReference type="GO" id="GO:0050660">
    <property type="term" value="F:flavin adenine dinucleotide binding"/>
    <property type="evidence" value="ECO:0007669"/>
    <property type="project" value="InterPro"/>
</dbReference>
<dbReference type="SUPFAM" id="SSF51905">
    <property type="entry name" value="FAD/NAD(P)-binding domain"/>
    <property type="match status" value="1"/>
</dbReference>
<protein>
    <submittedName>
        <fullName evidence="8">Sarcosine oxidase</fullName>
    </submittedName>
</protein>
<proteinExistence type="inferred from homology"/>
<feature type="domain" description="FAD dependent oxidoreductase" evidence="7">
    <location>
        <begin position="14"/>
        <end position="435"/>
    </location>
</feature>
<dbReference type="GO" id="GO:0008115">
    <property type="term" value="F:sarcosine oxidase activity"/>
    <property type="evidence" value="ECO:0007669"/>
    <property type="project" value="TreeGrafter"/>
</dbReference>
<evidence type="ECO:0000256" key="6">
    <source>
        <dbReference type="SAM" id="Phobius"/>
    </source>
</evidence>
<dbReference type="EMBL" id="LASV01000218">
    <property type="protein sequence ID" value="KKA20911.1"/>
    <property type="molecule type" value="Genomic_DNA"/>
</dbReference>
<keyword evidence="3" id="KW-0285">Flavoprotein</keyword>
<feature type="transmembrane region" description="Helical" evidence="6">
    <location>
        <begin position="12"/>
        <end position="31"/>
    </location>
</feature>